<dbReference type="PATRIC" id="fig|1565605.3.peg.1084"/>
<gene>
    <name evidence="1" type="ORF">PG1C_05170</name>
</gene>
<keyword evidence="2" id="KW-1185">Reference proteome</keyword>
<protein>
    <submittedName>
        <fullName evidence="1">Uncharacterized protein</fullName>
    </submittedName>
</protein>
<dbReference type="EMBL" id="CP010554">
    <property type="protein sequence ID" value="AJP48011.1"/>
    <property type="molecule type" value="Genomic_DNA"/>
</dbReference>
<dbReference type="Proteomes" id="UP000061603">
    <property type="component" value="Chromosome"/>
</dbReference>
<accession>A0A0C5JKW8</accession>
<evidence type="ECO:0000313" key="2">
    <source>
        <dbReference type="Proteomes" id="UP000061603"/>
    </source>
</evidence>
<name>A0A0C5JKW8_9PROT</name>
<dbReference type="HOGENOM" id="CLU_2131543_0_0_4"/>
<dbReference type="KEGG" id="rbu:PG1C_05170"/>
<dbReference type="STRING" id="1565605.PG1C_05170"/>
<evidence type="ECO:0000313" key="1">
    <source>
        <dbReference type="EMBL" id="AJP48011.1"/>
    </source>
</evidence>
<organism evidence="1 2">
    <name type="scientific">Rugosibacter aromaticivorans</name>
    <dbReference type="NCBI Taxonomy" id="1565605"/>
    <lineage>
        <taxon>Bacteria</taxon>
        <taxon>Pseudomonadati</taxon>
        <taxon>Pseudomonadota</taxon>
        <taxon>Betaproteobacteria</taxon>
        <taxon>Nitrosomonadales</taxon>
        <taxon>Sterolibacteriaceae</taxon>
        <taxon>Rugosibacter</taxon>
    </lineage>
</organism>
<sequence>MGHIGFFGMESDRATSEVIQRSKRLWIAVLHQAIEDAKGNVRSIEKSERSIGGIQREALIWIFHGISNTANSFNSICGLLDIDPDRARQRLRVVLGIRRGLDRTQQGVGERDG</sequence>
<proteinExistence type="predicted"/>
<reference evidence="1 2" key="1">
    <citation type="journal article" date="2015" name="Genome Announc.">
        <title>Complete Genome Sequence of a Novel Bacterium within the Family Rhodocyclaceae That Degrades Polycyclic Aromatic Hydrocarbons.</title>
        <authorList>
            <person name="Singleton D.R."/>
            <person name="Dickey A.N."/>
            <person name="Scholl E.H."/>
            <person name="Wright F.A."/>
            <person name="Aitken M.D."/>
        </authorList>
    </citation>
    <scope>NUCLEOTIDE SEQUENCE [LARGE SCALE GENOMIC DNA]</scope>
    <source>
        <strain evidence="2">PG1-Ca6</strain>
    </source>
</reference>
<dbReference type="AlphaFoldDB" id="A0A0C5JKW8"/>